<evidence type="ECO:0000256" key="7">
    <source>
        <dbReference type="ARBA" id="ARBA00023136"/>
    </source>
</evidence>
<dbReference type="AlphaFoldDB" id="A0A2T4YYE4"/>
<sequence>MSASAATPAPAGGQKDRVAWLAVPAVGYLAIVYALPLVFLLARSVTGPEGFTLSLFIQFFSDPYSWRVIWNTLRIALLTTLVCLVIGFPVAIAMARAKGLMQVALLVAIILPLSIGVVVKAFAWQIVLRRDGVVSQFLVGTGIWSEPQRLLFTESGLVLGAANVFLPFMILPIYSVVKLIDPRLSEAGATLGASPFYRFRRIFLPLTMPGLVSGIAFVFSMSVSMFVIPSLLIGDRFQMLATLTGRSFLLMRNEALGSTTAVVLLVLAVSIVVASSWLAKRLGGSQ</sequence>
<organism evidence="10 11">
    <name type="scientific">Phreatobacter oligotrophus</name>
    <dbReference type="NCBI Taxonomy" id="1122261"/>
    <lineage>
        <taxon>Bacteria</taxon>
        <taxon>Pseudomonadati</taxon>
        <taxon>Pseudomonadota</taxon>
        <taxon>Alphaproteobacteria</taxon>
        <taxon>Hyphomicrobiales</taxon>
        <taxon>Phreatobacteraceae</taxon>
        <taxon>Phreatobacter</taxon>
    </lineage>
</organism>
<feature type="transmembrane region" description="Helical" evidence="8">
    <location>
        <begin position="211"/>
        <end position="234"/>
    </location>
</feature>
<keyword evidence="6 8" id="KW-1133">Transmembrane helix</keyword>
<dbReference type="Pfam" id="PF00528">
    <property type="entry name" value="BPD_transp_1"/>
    <property type="match status" value="1"/>
</dbReference>
<evidence type="ECO:0000256" key="3">
    <source>
        <dbReference type="ARBA" id="ARBA00022448"/>
    </source>
</evidence>
<evidence type="ECO:0000259" key="9">
    <source>
        <dbReference type="PROSITE" id="PS50928"/>
    </source>
</evidence>
<evidence type="ECO:0000256" key="2">
    <source>
        <dbReference type="ARBA" id="ARBA00007069"/>
    </source>
</evidence>
<dbReference type="InterPro" id="IPR000515">
    <property type="entry name" value="MetI-like"/>
</dbReference>
<comment type="subcellular location">
    <subcellularLocation>
        <location evidence="1 8">Cell membrane</location>
        <topology evidence="1 8">Multi-pass membrane protein</topology>
    </subcellularLocation>
</comment>
<dbReference type="PANTHER" id="PTHR42929">
    <property type="entry name" value="INNER MEMBRANE ABC TRANSPORTER PERMEASE PROTEIN YDCU-RELATED-RELATED"/>
    <property type="match status" value="1"/>
</dbReference>
<evidence type="ECO:0000313" key="11">
    <source>
        <dbReference type="Proteomes" id="UP000241808"/>
    </source>
</evidence>
<feature type="transmembrane region" description="Helical" evidence="8">
    <location>
        <begin position="157"/>
        <end position="177"/>
    </location>
</feature>
<comment type="similarity">
    <text evidence="2">Belongs to the binding-protein-dependent transport system permease family. CysTW subfamily.</text>
</comment>
<dbReference type="PANTHER" id="PTHR42929:SF5">
    <property type="entry name" value="ABC TRANSPORTER PERMEASE PROTEIN"/>
    <property type="match status" value="1"/>
</dbReference>
<keyword evidence="5 8" id="KW-0812">Transmembrane</keyword>
<keyword evidence="4" id="KW-1003">Cell membrane</keyword>
<name>A0A2T4YYE4_9HYPH</name>
<dbReference type="Proteomes" id="UP000241808">
    <property type="component" value="Unassembled WGS sequence"/>
</dbReference>
<evidence type="ECO:0000256" key="6">
    <source>
        <dbReference type="ARBA" id="ARBA00022989"/>
    </source>
</evidence>
<dbReference type="GO" id="GO:0005886">
    <property type="term" value="C:plasma membrane"/>
    <property type="evidence" value="ECO:0007669"/>
    <property type="project" value="UniProtKB-SubCell"/>
</dbReference>
<dbReference type="InterPro" id="IPR035906">
    <property type="entry name" value="MetI-like_sf"/>
</dbReference>
<dbReference type="SUPFAM" id="SSF161098">
    <property type="entry name" value="MetI-like"/>
    <property type="match status" value="1"/>
</dbReference>
<comment type="caution">
    <text evidence="10">The sequence shown here is derived from an EMBL/GenBank/DDBJ whole genome shotgun (WGS) entry which is preliminary data.</text>
</comment>
<keyword evidence="3 8" id="KW-0813">Transport</keyword>
<dbReference type="CDD" id="cd06261">
    <property type="entry name" value="TM_PBP2"/>
    <property type="match status" value="1"/>
</dbReference>
<evidence type="ECO:0000313" key="10">
    <source>
        <dbReference type="EMBL" id="PTM51729.1"/>
    </source>
</evidence>
<dbReference type="RefSeq" id="WP_108178839.1">
    <property type="nucleotide sequence ID" value="NZ_PZZL01000009.1"/>
</dbReference>
<dbReference type="OrthoDB" id="9807047at2"/>
<proteinExistence type="inferred from homology"/>
<keyword evidence="11" id="KW-1185">Reference proteome</keyword>
<evidence type="ECO:0000256" key="1">
    <source>
        <dbReference type="ARBA" id="ARBA00004651"/>
    </source>
</evidence>
<evidence type="ECO:0000256" key="5">
    <source>
        <dbReference type="ARBA" id="ARBA00022692"/>
    </source>
</evidence>
<dbReference type="PROSITE" id="PS50928">
    <property type="entry name" value="ABC_TM1"/>
    <property type="match status" value="1"/>
</dbReference>
<gene>
    <name evidence="10" type="ORF">C8P69_10915</name>
</gene>
<reference evidence="10 11" key="1">
    <citation type="submission" date="2018-04" db="EMBL/GenBank/DDBJ databases">
        <title>Genomic Encyclopedia of Archaeal and Bacterial Type Strains, Phase II (KMG-II): from individual species to whole genera.</title>
        <authorList>
            <person name="Goeker M."/>
        </authorList>
    </citation>
    <scope>NUCLEOTIDE SEQUENCE [LARGE SCALE GENOMIC DNA]</scope>
    <source>
        <strain evidence="10 11">DSM 25521</strain>
    </source>
</reference>
<feature type="transmembrane region" description="Helical" evidence="8">
    <location>
        <begin position="101"/>
        <end position="123"/>
    </location>
</feature>
<dbReference type="Gene3D" id="1.10.3720.10">
    <property type="entry name" value="MetI-like"/>
    <property type="match status" value="1"/>
</dbReference>
<feature type="transmembrane region" description="Helical" evidence="8">
    <location>
        <begin position="20"/>
        <end position="42"/>
    </location>
</feature>
<dbReference type="GO" id="GO:0055085">
    <property type="term" value="P:transmembrane transport"/>
    <property type="evidence" value="ECO:0007669"/>
    <property type="project" value="InterPro"/>
</dbReference>
<feature type="transmembrane region" description="Helical" evidence="8">
    <location>
        <begin position="255"/>
        <end position="279"/>
    </location>
</feature>
<keyword evidence="7 8" id="KW-0472">Membrane</keyword>
<evidence type="ECO:0000256" key="8">
    <source>
        <dbReference type="RuleBase" id="RU363032"/>
    </source>
</evidence>
<protein>
    <submittedName>
        <fullName evidence="10">Putative spermidine/putrescine transport system permease protein</fullName>
    </submittedName>
</protein>
<dbReference type="EMBL" id="PZZL01000009">
    <property type="protein sequence ID" value="PTM51729.1"/>
    <property type="molecule type" value="Genomic_DNA"/>
</dbReference>
<feature type="transmembrane region" description="Helical" evidence="8">
    <location>
        <begin position="75"/>
        <end position="95"/>
    </location>
</feature>
<evidence type="ECO:0000256" key="4">
    <source>
        <dbReference type="ARBA" id="ARBA00022475"/>
    </source>
</evidence>
<feature type="domain" description="ABC transmembrane type-1" evidence="9">
    <location>
        <begin position="69"/>
        <end position="275"/>
    </location>
</feature>
<accession>A0A2T4YYE4</accession>